<name>A0ABV0YG10_9TELE</name>
<evidence type="ECO:0000313" key="1">
    <source>
        <dbReference type="EMBL" id="MEQ2292562.1"/>
    </source>
</evidence>
<proteinExistence type="predicted"/>
<dbReference type="EMBL" id="JAHRIP010030523">
    <property type="protein sequence ID" value="MEQ2292562.1"/>
    <property type="molecule type" value="Genomic_DNA"/>
</dbReference>
<feature type="non-terminal residue" evidence="1">
    <location>
        <position position="1"/>
    </location>
</feature>
<sequence>SSGEEHKNPTLQCLSVNLQWLPPVPSFCIQSAYAENPDPLFARELHGLSSQLAAFWLQDSSDFLRIYLAHSPLCSPPRSPTWCHLSDRIAWTVHLPDTLLEFPSIFLPTPGRSQSHHLGEFLVLQHSKFFIINLLNRSCFLSLFLHVGQSS</sequence>
<evidence type="ECO:0000313" key="2">
    <source>
        <dbReference type="Proteomes" id="UP001469553"/>
    </source>
</evidence>
<accession>A0ABV0YG10</accession>
<organism evidence="1 2">
    <name type="scientific">Ameca splendens</name>
    <dbReference type="NCBI Taxonomy" id="208324"/>
    <lineage>
        <taxon>Eukaryota</taxon>
        <taxon>Metazoa</taxon>
        <taxon>Chordata</taxon>
        <taxon>Craniata</taxon>
        <taxon>Vertebrata</taxon>
        <taxon>Euteleostomi</taxon>
        <taxon>Actinopterygii</taxon>
        <taxon>Neopterygii</taxon>
        <taxon>Teleostei</taxon>
        <taxon>Neoteleostei</taxon>
        <taxon>Acanthomorphata</taxon>
        <taxon>Ovalentaria</taxon>
        <taxon>Atherinomorphae</taxon>
        <taxon>Cyprinodontiformes</taxon>
        <taxon>Goodeidae</taxon>
        <taxon>Ameca</taxon>
    </lineage>
</organism>
<dbReference type="Proteomes" id="UP001469553">
    <property type="component" value="Unassembled WGS sequence"/>
</dbReference>
<reference evidence="1 2" key="1">
    <citation type="submission" date="2021-06" db="EMBL/GenBank/DDBJ databases">
        <authorList>
            <person name="Palmer J.M."/>
        </authorList>
    </citation>
    <scope>NUCLEOTIDE SEQUENCE [LARGE SCALE GENOMIC DNA]</scope>
    <source>
        <strain evidence="1 2">AS_MEX2019</strain>
        <tissue evidence="1">Muscle</tissue>
    </source>
</reference>
<comment type="caution">
    <text evidence="1">The sequence shown here is derived from an EMBL/GenBank/DDBJ whole genome shotgun (WGS) entry which is preliminary data.</text>
</comment>
<keyword evidence="2" id="KW-1185">Reference proteome</keyword>
<protein>
    <submittedName>
        <fullName evidence="1">Uncharacterized protein</fullName>
    </submittedName>
</protein>
<gene>
    <name evidence="1" type="ORF">AMECASPLE_024315</name>
</gene>